<dbReference type="GO" id="GO:0003676">
    <property type="term" value="F:nucleic acid binding"/>
    <property type="evidence" value="ECO:0007669"/>
    <property type="project" value="InterPro"/>
</dbReference>
<keyword evidence="1" id="KW-0862">Zinc</keyword>
<evidence type="ECO:0000256" key="1">
    <source>
        <dbReference type="PROSITE-ProRule" id="PRU00723"/>
    </source>
</evidence>
<comment type="caution">
    <text evidence="4">The sequence shown here is derived from an EMBL/GenBank/DDBJ whole genome shotgun (WGS) entry which is preliminary data.</text>
</comment>
<dbReference type="Pfam" id="PF00069">
    <property type="entry name" value="Pkinase"/>
    <property type="match status" value="1"/>
</dbReference>
<proteinExistence type="predicted"/>
<evidence type="ECO:0000313" key="4">
    <source>
        <dbReference type="EMBL" id="CAF1549528.1"/>
    </source>
</evidence>
<gene>
    <name evidence="4" type="ORF">CJN711_LOCUS30303</name>
</gene>
<evidence type="ECO:0008006" key="6">
    <source>
        <dbReference type="Google" id="ProtNLM"/>
    </source>
</evidence>
<dbReference type="PROSITE" id="PS50011">
    <property type="entry name" value="PROTEIN_KINASE_DOM"/>
    <property type="match status" value="1"/>
</dbReference>
<dbReference type="GO" id="GO:0004674">
    <property type="term" value="F:protein serine/threonine kinase activity"/>
    <property type="evidence" value="ECO:0007669"/>
    <property type="project" value="TreeGrafter"/>
</dbReference>
<accession>A0A815X203</accession>
<evidence type="ECO:0000313" key="5">
    <source>
        <dbReference type="Proteomes" id="UP000663855"/>
    </source>
</evidence>
<dbReference type="SUPFAM" id="SSF56112">
    <property type="entry name" value="Protein kinase-like (PK-like)"/>
    <property type="match status" value="1"/>
</dbReference>
<dbReference type="InterPro" id="IPR000571">
    <property type="entry name" value="Znf_CCCH"/>
</dbReference>
<protein>
    <recommendedName>
        <fullName evidence="6">Protein kinase domain-containing protein</fullName>
    </recommendedName>
</protein>
<evidence type="ECO:0000259" key="2">
    <source>
        <dbReference type="PROSITE" id="PS50011"/>
    </source>
</evidence>
<dbReference type="AlphaFoldDB" id="A0A815X203"/>
<dbReference type="PROSITE" id="PS50103">
    <property type="entry name" value="ZF_C3H1"/>
    <property type="match status" value="1"/>
</dbReference>
<feature type="domain" description="Protein kinase" evidence="2">
    <location>
        <begin position="480"/>
        <end position="834"/>
    </location>
</feature>
<evidence type="ECO:0000259" key="3">
    <source>
        <dbReference type="PROSITE" id="PS50103"/>
    </source>
</evidence>
<dbReference type="InterPro" id="IPR000719">
    <property type="entry name" value="Prot_kinase_dom"/>
</dbReference>
<dbReference type="InterPro" id="IPR011009">
    <property type="entry name" value="Kinase-like_dom_sf"/>
</dbReference>
<dbReference type="SMART" id="SM00220">
    <property type="entry name" value="S_TKc"/>
    <property type="match status" value="1"/>
</dbReference>
<dbReference type="Proteomes" id="UP000663855">
    <property type="component" value="Unassembled WGS sequence"/>
</dbReference>
<dbReference type="GO" id="GO:0005524">
    <property type="term" value="F:ATP binding"/>
    <property type="evidence" value="ECO:0007669"/>
    <property type="project" value="InterPro"/>
</dbReference>
<keyword evidence="1" id="KW-0479">Metal-binding</keyword>
<dbReference type="InterPro" id="IPR035979">
    <property type="entry name" value="RBD_domain_sf"/>
</dbReference>
<dbReference type="GO" id="GO:0005737">
    <property type="term" value="C:cytoplasm"/>
    <property type="evidence" value="ECO:0007669"/>
    <property type="project" value="TreeGrafter"/>
</dbReference>
<dbReference type="PANTHER" id="PTHR44167:SF24">
    <property type="entry name" value="SERINE_THREONINE-PROTEIN KINASE CHK2"/>
    <property type="match status" value="1"/>
</dbReference>
<organism evidence="4 5">
    <name type="scientific">Rotaria magnacalcarata</name>
    <dbReference type="NCBI Taxonomy" id="392030"/>
    <lineage>
        <taxon>Eukaryota</taxon>
        <taxon>Metazoa</taxon>
        <taxon>Spiralia</taxon>
        <taxon>Gnathifera</taxon>
        <taxon>Rotifera</taxon>
        <taxon>Eurotatoria</taxon>
        <taxon>Bdelloidea</taxon>
        <taxon>Philodinida</taxon>
        <taxon>Philodinidae</taxon>
        <taxon>Rotaria</taxon>
    </lineage>
</organism>
<dbReference type="EMBL" id="CAJNOV010014433">
    <property type="protein sequence ID" value="CAF1549528.1"/>
    <property type="molecule type" value="Genomic_DNA"/>
</dbReference>
<dbReference type="Gene3D" id="1.10.510.10">
    <property type="entry name" value="Transferase(Phosphotransferase) domain 1"/>
    <property type="match status" value="1"/>
</dbReference>
<dbReference type="GO" id="GO:0044773">
    <property type="term" value="P:mitotic DNA damage checkpoint signaling"/>
    <property type="evidence" value="ECO:0007669"/>
    <property type="project" value="TreeGrafter"/>
</dbReference>
<reference evidence="4" key="1">
    <citation type="submission" date="2021-02" db="EMBL/GenBank/DDBJ databases">
        <authorList>
            <person name="Nowell W R."/>
        </authorList>
    </citation>
    <scope>NUCLEOTIDE SEQUENCE</scope>
</reference>
<dbReference type="GO" id="GO:0005634">
    <property type="term" value="C:nucleus"/>
    <property type="evidence" value="ECO:0007669"/>
    <property type="project" value="TreeGrafter"/>
</dbReference>
<dbReference type="PANTHER" id="PTHR44167">
    <property type="entry name" value="OVARIAN-SPECIFIC SERINE/THREONINE-PROTEIN KINASE LOK-RELATED"/>
    <property type="match status" value="1"/>
</dbReference>
<keyword evidence="1" id="KW-0863">Zinc-finger</keyword>
<dbReference type="GO" id="GO:0008270">
    <property type="term" value="F:zinc ion binding"/>
    <property type="evidence" value="ECO:0007669"/>
    <property type="project" value="UniProtKB-KW"/>
</dbReference>
<feature type="zinc finger region" description="C3H1-type" evidence="1">
    <location>
        <begin position="278"/>
        <end position="306"/>
    </location>
</feature>
<sequence length="993" mass="115860">MSTTVNNPNTLILQNVSKQIKDSVILAQIKKILPNIAPRIKRGDPYHQNGEEYQRAFVTFDKLESVDEFMKNRPFSINGHEIKVTRSLPSTCPLFNQSVTGLKIKIDKSSNGQQSNKKLNEYDLKNYCQKFDRVLQCQWTNNDHTEALFIFPDYDSVDRIILCNPSPQIRGIRISLEKTRTAEDNAYCEHPYVIHVTNLPTCVTSEEVSSVFRVPIAKIILYPCYRLERNCVVNGRSSSEAWIKNVGDKQTTQNLAEKISGYFICTNKIQCEAILEPINEQELCENFRKGICQYSWTQCHYKHYSCYEPDTCKDEYCCFGHNQKRTTISIDRPQYRSEDARYRVKISNLPPHITHDDLMKRLGIPWKFSCQLIVQPTEQNANHPKLAYLIRQPLENKLRQQIDKWHDSSFSSLITQKIQCQLEINQDLFEWSDSNDELLSSDNSHCASPALSTYSTPLNEAKKPPLYSSANSTKSCKPSLAFRTLTGGGKSYAMAAVLPNQRNSSQTKATIRSLRTESVFGNRPPPWNDSSLLEQWHWTRRMLIKDPFDHDELYWVDSESNEDSNVVTKIYLPKTDRLAQLRAQRERLALKKLTQLSSVPKLLESNADRSDNSVNENQEFWNIMKLIEGGRLSDYIKSKRVDFREALHISRQLLSLIKEIHRLKIIHRDIQPKNILIWPRPIPGEFDFMLINFSSSCIIDHKKHLSIQDIDEPLGNSFYLMPQFEKPQNDSDQRVKQFQINPTIDVTGICAILFWLITGREPKECKNIWGQPPHQCHQNLKIIEKKIAEVTAFRMEMKINEHLKNHLLLTFDHCFADPNQQWTLEKVEYELDFMISLLTIDQKQSNYFPNIDYVNNEISSIFITLEDPFVYVISLIHHLKKEFENRYSKLIRWLNIGKGNWRYQDKQIENQDTLDFIYQGKPISIDLIWNVKFSEEQQFLMNLIAKLPKNIDFELPLGTWGRNQQTSGFEVILRFFEIEMKILINILFQSIKT</sequence>
<name>A0A815X203_9BILA</name>
<dbReference type="SUPFAM" id="SSF54928">
    <property type="entry name" value="RNA-binding domain, RBD"/>
    <property type="match status" value="1"/>
</dbReference>
<feature type="domain" description="C3H1-type" evidence="3">
    <location>
        <begin position="278"/>
        <end position="306"/>
    </location>
</feature>